<dbReference type="HOGENOM" id="CLU_2552730_0_0_7"/>
<dbReference type="KEGG" id="dma:DMR_28900"/>
<organism evidence="2 3">
    <name type="scientific">Solidesulfovibrio magneticus (strain ATCC 700980 / DSM 13731 / RS-1)</name>
    <name type="common">Desulfovibrio magneticus</name>
    <dbReference type="NCBI Taxonomy" id="573370"/>
    <lineage>
        <taxon>Bacteria</taxon>
        <taxon>Pseudomonadati</taxon>
        <taxon>Thermodesulfobacteriota</taxon>
        <taxon>Desulfovibrionia</taxon>
        <taxon>Desulfovibrionales</taxon>
        <taxon>Desulfovibrionaceae</taxon>
        <taxon>Solidesulfovibrio</taxon>
    </lineage>
</organism>
<name>C4XHK7_SOLM1</name>
<reference evidence="2 3" key="1">
    <citation type="journal article" date="2009" name="Genome Res.">
        <title>Whole genome sequence of Desulfovibrio magneticus strain RS-1 revealed common gene clusters in magnetotactic bacteria.</title>
        <authorList>
            <person name="Nakazawa H."/>
            <person name="Arakaki A."/>
            <person name="Narita-Yamada S."/>
            <person name="Yashiro I."/>
            <person name="Jinno K."/>
            <person name="Aoki N."/>
            <person name="Tsuruyama A."/>
            <person name="Okamura Y."/>
            <person name="Tanikawa S."/>
            <person name="Fujita N."/>
            <person name="Takeyama H."/>
            <person name="Matsunaga T."/>
        </authorList>
    </citation>
    <scope>NUCLEOTIDE SEQUENCE [LARGE SCALE GENOMIC DNA]</scope>
    <source>
        <strain evidence="3">ATCC 700980 / DSM 13731 / RS-1</strain>
    </source>
</reference>
<evidence type="ECO:0000256" key="1">
    <source>
        <dbReference type="SAM" id="SignalP"/>
    </source>
</evidence>
<feature type="signal peptide" evidence="1">
    <location>
        <begin position="1"/>
        <end position="20"/>
    </location>
</feature>
<protein>
    <submittedName>
        <fullName evidence="2">Uncharacterized protein</fullName>
    </submittedName>
</protein>
<dbReference type="RefSeq" id="WP_015861545.1">
    <property type="nucleotide sequence ID" value="NC_012796.1"/>
</dbReference>
<dbReference type="STRING" id="573370.DMR_28900"/>
<evidence type="ECO:0000313" key="2">
    <source>
        <dbReference type="EMBL" id="BAH76381.1"/>
    </source>
</evidence>
<dbReference type="AlphaFoldDB" id="C4XHK7"/>
<keyword evidence="1" id="KW-0732">Signal</keyword>
<feature type="chain" id="PRO_5002945707" evidence="1">
    <location>
        <begin position="21"/>
        <end position="82"/>
    </location>
</feature>
<proteinExistence type="predicted"/>
<gene>
    <name evidence="2" type="ordered locus">DMR_28900</name>
</gene>
<evidence type="ECO:0000313" key="3">
    <source>
        <dbReference type="Proteomes" id="UP000009071"/>
    </source>
</evidence>
<dbReference type="EMBL" id="AP010904">
    <property type="protein sequence ID" value="BAH76381.1"/>
    <property type="molecule type" value="Genomic_DNA"/>
</dbReference>
<dbReference type="Proteomes" id="UP000009071">
    <property type="component" value="Chromosome"/>
</dbReference>
<accession>C4XHK7</accession>
<keyword evidence="3" id="KW-1185">Reference proteome</keyword>
<sequence length="82" mass="8783">MKRLLLIAAIAVLGATVYVADPPRLTAKETAAAGIVAKTPAVQSEVVRLAEASLLLRRQGEPRLAAYDQHAGPHPQRLFESK</sequence>
<dbReference type="OrthoDB" id="5459957at2"/>